<dbReference type="Gene3D" id="3.30.530.20">
    <property type="match status" value="1"/>
</dbReference>
<dbReference type="InParanoid" id="B9RTC9"/>
<dbReference type="Proteomes" id="UP000008311">
    <property type="component" value="Unassembled WGS sequence"/>
</dbReference>
<evidence type="ECO:0000313" key="1">
    <source>
        <dbReference type="EMBL" id="EEF45612.1"/>
    </source>
</evidence>
<dbReference type="EMBL" id="EQ973812">
    <property type="protein sequence ID" value="EEF45612.1"/>
    <property type="molecule type" value="Genomic_DNA"/>
</dbReference>
<organism evidence="1 2">
    <name type="scientific">Ricinus communis</name>
    <name type="common">Castor bean</name>
    <dbReference type="NCBI Taxonomy" id="3988"/>
    <lineage>
        <taxon>Eukaryota</taxon>
        <taxon>Viridiplantae</taxon>
        <taxon>Streptophyta</taxon>
        <taxon>Embryophyta</taxon>
        <taxon>Tracheophyta</taxon>
        <taxon>Spermatophyta</taxon>
        <taxon>Magnoliopsida</taxon>
        <taxon>eudicotyledons</taxon>
        <taxon>Gunneridae</taxon>
        <taxon>Pentapetalae</taxon>
        <taxon>rosids</taxon>
        <taxon>fabids</taxon>
        <taxon>Malpighiales</taxon>
        <taxon>Euphorbiaceae</taxon>
        <taxon>Acalyphoideae</taxon>
        <taxon>Acalypheae</taxon>
        <taxon>Ricinus</taxon>
    </lineage>
</organism>
<dbReference type="InterPro" id="IPR023393">
    <property type="entry name" value="START-like_dom_sf"/>
</dbReference>
<accession>B9RTC9</accession>
<dbReference type="AlphaFoldDB" id="B9RTC9"/>
<keyword evidence="2" id="KW-1185">Reference proteome</keyword>
<evidence type="ECO:0000313" key="2">
    <source>
        <dbReference type="Proteomes" id="UP000008311"/>
    </source>
</evidence>
<proteinExistence type="predicted"/>
<reference evidence="2" key="1">
    <citation type="journal article" date="2010" name="Nat. Biotechnol.">
        <title>Draft genome sequence of the oilseed species Ricinus communis.</title>
        <authorList>
            <person name="Chan A.P."/>
            <person name="Crabtree J."/>
            <person name="Zhao Q."/>
            <person name="Lorenzi H."/>
            <person name="Orvis J."/>
            <person name="Puiu D."/>
            <person name="Melake-Berhan A."/>
            <person name="Jones K.M."/>
            <person name="Redman J."/>
            <person name="Chen G."/>
            <person name="Cahoon E.B."/>
            <person name="Gedil M."/>
            <person name="Stanke M."/>
            <person name="Haas B.J."/>
            <person name="Wortman J.R."/>
            <person name="Fraser-Liggett C.M."/>
            <person name="Ravel J."/>
            <person name="Rabinowicz P.D."/>
        </authorList>
    </citation>
    <scope>NUCLEOTIDE SEQUENCE [LARGE SCALE GENOMIC DNA]</scope>
    <source>
        <strain evidence="2">cv. Hale</strain>
    </source>
</reference>
<name>B9RTC9_RICCO</name>
<gene>
    <name evidence="1" type="ORF">RCOM_0683240</name>
</gene>
<sequence length="77" mass="8747">MEDLEPSRKLPIMKVSINSSEFISLVLYVGSIIKNISKYYPKEGCKLNEERTKAEAVKAFGKFKIIETYVLTNLDAC</sequence>
<protein>
    <submittedName>
        <fullName evidence="1">Uncharacterized protein</fullName>
    </submittedName>
</protein>